<dbReference type="EMBL" id="FQXZ01000006">
    <property type="protein sequence ID" value="SHH80181.1"/>
    <property type="molecule type" value="Genomic_DNA"/>
</dbReference>
<gene>
    <name evidence="2" type="ORF">VA7868_00554</name>
</gene>
<dbReference type="STRING" id="1216006.VA7868_00554"/>
<proteinExistence type="predicted"/>
<dbReference type="AlphaFoldDB" id="A0A1M5VYA3"/>
<feature type="transmembrane region" description="Helical" evidence="1">
    <location>
        <begin position="6"/>
        <end position="27"/>
    </location>
</feature>
<evidence type="ECO:0000256" key="1">
    <source>
        <dbReference type="SAM" id="Phobius"/>
    </source>
</evidence>
<evidence type="ECO:0000313" key="3">
    <source>
        <dbReference type="Proteomes" id="UP000184608"/>
    </source>
</evidence>
<reference evidence="2 3" key="1">
    <citation type="submission" date="2016-11" db="EMBL/GenBank/DDBJ databases">
        <authorList>
            <person name="Jaros S."/>
            <person name="Januszkiewicz K."/>
            <person name="Wedrychowicz H."/>
        </authorList>
    </citation>
    <scope>NUCLEOTIDE SEQUENCE [LARGE SCALE GENOMIC DNA]</scope>
    <source>
        <strain evidence="2 3">CECT 7868</strain>
    </source>
</reference>
<sequence length="41" mass="4652">MENSFAIISTFIVYLILMLAIGVYAYLRTKNSTDYFLGDAL</sequence>
<accession>A0A1M5VYA3</accession>
<evidence type="ECO:0008006" key="4">
    <source>
        <dbReference type="Google" id="ProtNLM"/>
    </source>
</evidence>
<organism evidence="2 3">
    <name type="scientific">Vibrio aerogenes CECT 7868</name>
    <dbReference type="NCBI Taxonomy" id="1216006"/>
    <lineage>
        <taxon>Bacteria</taxon>
        <taxon>Pseudomonadati</taxon>
        <taxon>Pseudomonadota</taxon>
        <taxon>Gammaproteobacteria</taxon>
        <taxon>Vibrionales</taxon>
        <taxon>Vibrionaceae</taxon>
        <taxon>Vibrio</taxon>
    </lineage>
</organism>
<dbReference type="GO" id="GO:0022857">
    <property type="term" value="F:transmembrane transporter activity"/>
    <property type="evidence" value="ECO:0007669"/>
    <property type="project" value="InterPro"/>
</dbReference>
<dbReference type="GO" id="GO:0016020">
    <property type="term" value="C:membrane"/>
    <property type="evidence" value="ECO:0007669"/>
    <property type="project" value="InterPro"/>
</dbReference>
<evidence type="ECO:0000313" key="2">
    <source>
        <dbReference type="EMBL" id="SHH80181.1"/>
    </source>
</evidence>
<keyword evidence="3" id="KW-1185">Reference proteome</keyword>
<dbReference type="Proteomes" id="UP000184608">
    <property type="component" value="Unassembled WGS sequence"/>
</dbReference>
<dbReference type="InterPro" id="IPR001734">
    <property type="entry name" value="Na/solute_symporter"/>
</dbReference>
<dbReference type="PROSITE" id="PS50283">
    <property type="entry name" value="NA_SOLUT_SYMP_3"/>
    <property type="match status" value="1"/>
</dbReference>
<keyword evidence="1" id="KW-0472">Membrane</keyword>
<keyword evidence="1" id="KW-1133">Transmembrane helix</keyword>
<name>A0A1M5VYA3_9VIBR</name>
<protein>
    <recommendedName>
        <fullName evidence="4">Sodium/proline symporter</fullName>
    </recommendedName>
</protein>
<keyword evidence="1" id="KW-0812">Transmembrane</keyword>